<comment type="caution">
    <text evidence="14">The sequence shown here is derived from an EMBL/GenBank/DDBJ whole genome shotgun (WGS) entry which is preliminary data.</text>
</comment>
<evidence type="ECO:0000256" key="3">
    <source>
        <dbReference type="ARBA" id="ARBA00008870"/>
    </source>
</evidence>
<evidence type="ECO:0000256" key="5">
    <source>
        <dbReference type="ARBA" id="ARBA00015043"/>
    </source>
</evidence>
<keyword evidence="9" id="KW-0012">Acyltransferase</keyword>
<evidence type="ECO:0000256" key="8">
    <source>
        <dbReference type="ARBA" id="ARBA00023242"/>
    </source>
</evidence>
<dbReference type="GO" id="GO:0005737">
    <property type="term" value="C:cytoplasm"/>
    <property type="evidence" value="ECO:0007669"/>
    <property type="project" value="UniProtKB-SubCell"/>
</dbReference>
<evidence type="ECO:0000256" key="10">
    <source>
        <dbReference type="ARBA" id="ARBA00047821"/>
    </source>
</evidence>
<dbReference type="GO" id="GO:0010485">
    <property type="term" value="F:histone H4 acetyltransferase activity"/>
    <property type="evidence" value="ECO:0007669"/>
    <property type="project" value="InterPro"/>
</dbReference>
<comment type="catalytic activity">
    <reaction evidence="11">
        <text>N-terminal L-seryl-[histone H4] + acetyl-CoA = N-terminal N(alpha)-acetyl-L-seryl-[histone H4] + CoA + H(+)</text>
        <dbReference type="Rhea" id="RHEA:50596"/>
        <dbReference type="Rhea" id="RHEA-COMP:12740"/>
        <dbReference type="Rhea" id="RHEA-COMP:12743"/>
        <dbReference type="ChEBI" id="CHEBI:15378"/>
        <dbReference type="ChEBI" id="CHEBI:57287"/>
        <dbReference type="ChEBI" id="CHEBI:57288"/>
        <dbReference type="ChEBI" id="CHEBI:64738"/>
        <dbReference type="ChEBI" id="CHEBI:83690"/>
        <dbReference type="EC" id="2.3.1.257"/>
    </reaction>
</comment>
<dbReference type="EC" id="2.3.1.257" evidence="4"/>
<keyword evidence="8" id="KW-0539">Nucleus</keyword>
<dbReference type="GO" id="GO:0005634">
    <property type="term" value="C:nucleus"/>
    <property type="evidence" value="ECO:0007669"/>
    <property type="project" value="UniProtKB-SubCell"/>
</dbReference>
<evidence type="ECO:0000313" key="15">
    <source>
        <dbReference type="Proteomes" id="UP001215598"/>
    </source>
</evidence>
<feature type="domain" description="N-acetyltransferase" evidence="13">
    <location>
        <begin position="1"/>
        <end position="90"/>
    </location>
</feature>
<evidence type="ECO:0000256" key="4">
    <source>
        <dbReference type="ARBA" id="ARBA00012950"/>
    </source>
</evidence>
<evidence type="ECO:0000256" key="12">
    <source>
        <dbReference type="SAM" id="MobiDB-lite"/>
    </source>
</evidence>
<dbReference type="PANTHER" id="PTHR20531">
    <property type="entry name" value="N-ALPHA-ACETYLTRANSFERASE 40"/>
    <property type="match status" value="1"/>
</dbReference>
<evidence type="ECO:0000256" key="7">
    <source>
        <dbReference type="ARBA" id="ARBA00022679"/>
    </source>
</evidence>
<comment type="subcellular location">
    <subcellularLocation>
        <location evidence="2">Cytoplasm</location>
    </subcellularLocation>
    <subcellularLocation>
        <location evidence="1">Nucleus</location>
    </subcellularLocation>
</comment>
<feature type="region of interest" description="Disordered" evidence="12">
    <location>
        <begin position="69"/>
        <end position="90"/>
    </location>
</feature>
<feature type="compositionally biased region" description="Acidic residues" evidence="12">
    <location>
        <begin position="72"/>
        <end position="81"/>
    </location>
</feature>
<dbReference type="PROSITE" id="PS51186">
    <property type="entry name" value="GNAT"/>
    <property type="match status" value="1"/>
</dbReference>
<dbReference type="GO" id="GO:1990189">
    <property type="term" value="F:protein N-terminal-serine acetyltransferase activity"/>
    <property type="evidence" value="ECO:0007669"/>
    <property type="project" value="UniProtKB-EC"/>
</dbReference>
<dbReference type="EMBL" id="JARKIB010000001">
    <property type="protein sequence ID" value="KAJ7786396.1"/>
    <property type="molecule type" value="Genomic_DNA"/>
</dbReference>
<dbReference type="PANTHER" id="PTHR20531:SF1">
    <property type="entry name" value="N-ALPHA-ACETYLTRANSFERASE 40"/>
    <property type="match status" value="1"/>
</dbReference>
<evidence type="ECO:0000256" key="6">
    <source>
        <dbReference type="ARBA" id="ARBA00022490"/>
    </source>
</evidence>
<dbReference type="InterPro" id="IPR000182">
    <property type="entry name" value="GNAT_dom"/>
</dbReference>
<evidence type="ECO:0000256" key="9">
    <source>
        <dbReference type="ARBA" id="ARBA00023315"/>
    </source>
</evidence>
<dbReference type="Gene3D" id="3.40.630.30">
    <property type="match status" value="1"/>
</dbReference>
<reference evidence="14" key="1">
    <citation type="submission" date="2023-03" db="EMBL/GenBank/DDBJ databases">
        <title>Massive genome expansion in bonnet fungi (Mycena s.s.) driven by repeated elements and novel gene families across ecological guilds.</title>
        <authorList>
            <consortium name="Lawrence Berkeley National Laboratory"/>
            <person name="Harder C.B."/>
            <person name="Miyauchi S."/>
            <person name="Viragh M."/>
            <person name="Kuo A."/>
            <person name="Thoen E."/>
            <person name="Andreopoulos B."/>
            <person name="Lu D."/>
            <person name="Skrede I."/>
            <person name="Drula E."/>
            <person name="Henrissat B."/>
            <person name="Morin E."/>
            <person name="Kohler A."/>
            <person name="Barry K."/>
            <person name="LaButti K."/>
            <person name="Morin E."/>
            <person name="Salamov A."/>
            <person name="Lipzen A."/>
            <person name="Mereny Z."/>
            <person name="Hegedus B."/>
            <person name="Baldrian P."/>
            <person name="Stursova M."/>
            <person name="Weitz H."/>
            <person name="Taylor A."/>
            <person name="Grigoriev I.V."/>
            <person name="Nagy L.G."/>
            <person name="Martin F."/>
            <person name="Kauserud H."/>
        </authorList>
    </citation>
    <scope>NUCLEOTIDE SEQUENCE</scope>
    <source>
        <strain evidence="14">CBHHK182m</strain>
    </source>
</reference>
<organism evidence="14 15">
    <name type="scientific">Mycena metata</name>
    <dbReference type="NCBI Taxonomy" id="1033252"/>
    <lineage>
        <taxon>Eukaryota</taxon>
        <taxon>Fungi</taxon>
        <taxon>Dikarya</taxon>
        <taxon>Basidiomycota</taxon>
        <taxon>Agaricomycotina</taxon>
        <taxon>Agaricomycetes</taxon>
        <taxon>Agaricomycetidae</taxon>
        <taxon>Agaricales</taxon>
        <taxon>Marasmiineae</taxon>
        <taxon>Mycenaceae</taxon>
        <taxon>Mycena</taxon>
    </lineage>
</organism>
<dbReference type="InterPro" id="IPR039949">
    <property type="entry name" value="NAA40"/>
</dbReference>
<dbReference type="GO" id="GO:0043998">
    <property type="term" value="F:histone H2A acetyltransferase activity"/>
    <property type="evidence" value="ECO:0007669"/>
    <property type="project" value="InterPro"/>
</dbReference>
<dbReference type="SUPFAM" id="SSF55729">
    <property type="entry name" value="Acyl-CoA N-acyltransferases (Nat)"/>
    <property type="match status" value="1"/>
</dbReference>
<keyword evidence="15" id="KW-1185">Reference proteome</keyword>
<name>A0AAD7KIH1_9AGAR</name>
<proteinExistence type="inferred from homology"/>
<keyword evidence="6" id="KW-0963">Cytoplasm</keyword>
<evidence type="ECO:0000259" key="13">
    <source>
        <dbReference type="PROSITE" id="PS51186"/>
    </source>
</evidence>
<evidence type="ECO:0000256" key="1">
    <source>
        <dbReference type="ARBA" id="ARBA00004123"/>
    </source>
</evidence>
<dbReference type="InterPro" id="IPR016181">
    <property type="entry name" value="Acyl_CoA_acyltransferase"/>
</dbReference>
<evidence type="ECO:0000256" key="2">
    <source>
        <dbReference type="ARBA" id="ARBA00004496"/>
    </source>
</evidence>
<gene>
    <name evidence="14" type="ORF">B0H16DRAFT_1490291</name>
</gene>
<evidence type="ECO:0000256" key="11">
    <source>
        <dbReference type="ARBA" id="ARBA00049524"/>
    </source>
</evidence>
<comment type="similarity">
    <text evidence="3">Belongs to the acetyltransferase family. NAA40 subfamily.</text>
</comment>
<keyword evidence="7" id="KW-0808">Transferase</keyword>
<sequence>MFNRLSRFILVYPTTDGQSLSAQRHGLGRTLMNHLAKIGKDFKLDKIMLTVFKANTQALRFYKNFGFKPDETSPEDADEEDYKILSKSCR</sequence>
<comment type="catalytic activity">
    <reaction evidence="10">
        <text>N-terminal L-seryl-[histone H2A] + acetyl-CoA = N-terminal N(alpha)-acetyl-L-seryl-[histone H2A] + CoA + H(+)</text>
        <dbReference type="Rhea" id="RHEA:50600"/>
        <dbReference type="Rhea" id="RHEA-COMP:12742"/>
        <dbReference type="Rhea" id="RHEA-COMP:12744"/>
        <dbReference type="ChEBI" id="CHEBI:15378"/>
        <dbReference type="ChEBI" id="CHEBI:57287"/>
        <dbReference type="ChEBI" id="CHEBI:57288"/>
        <dbReference type="ChEBI" id="CHEBI:64738"/>
        <dbReference type="ChEBI" id="CHEBI:83690"/>
        <dbReference type="EC" id="2.3.1.257"/>
    </reaction>
</comment>
<evidence type="ECO:0000313" key="14">
    <source>
        <dbReference type="EMBL" id="KAJ7786396.1"/>
    </source>
</evidence>
<dbReference type="CDD" id="cd04301">
    <property type="entry name" value="NAT_SF"/>
    <property type="match status" value="1"/>
</dbReference>
<dbReference type="AlphaFoldDB" id="A0AAD7KIH1"/>
<dbReference type="Proteomes" id="UP001215598">
    <property type="component" value="Unassembled WGS sequence"/>
</dbReference>
<accession>A0AAD7KIH1</accession>
<dbReference type="Pfam" id="PF00583">
    <property type="entry name" value="Acetyltransf_1"/>
    <property type="match status" value="1"/>
</dbReference>
<protein>
    <recommendedName>
        <fullName evidence="5">N-alpha-acetyltransferase 40</fullName>
        <ecNumber evidence="4">2.3.1.257</ecNumber>
    </recommendedName>
</protein>